<dbReference type="Proteomes" id="UP001501166">
    <property type="component" value="Unassembled WGS sequence"/>
</dbReference>
<accession>A0ABN0XRA1</accession>
<evidence type="ECO:0000313" key="3">
    <source>
        <dbReference type="Proteomes" id="UP001501166"/>
    </source>
</evidence>
<dbReference type="RefSeq" id="WP_343756751.1">
    <property type="nucleotide sequence ID" value="NZ_BAAACW010000156.1"/>
</dbReference>
<reference evidence="2 3" key="1">
    <citation type="journal article" date="2019" name="Int. J. Syst. Evol. Microbiol.">
        <title>The Global Catalogue of Microorganisms (GCM) 10K type strain sequencing project: providing services to taxonomists for standard genome sequencing and annotation.</title>
        <authorList>
            <consortium name="The Broad Institute Genomics Platform"/>
            <consortium name="The Broad Institute Genome Sequencing Center for Infectious Disease"/>
            <person name="Wu L."/>
            <person name="Ma J."/>
        </authorList>
    </citation>
    <scope>NUCLEOTIDE SEQUENCE [LARGE SCALE GENOMIC DNA]</scope>
    <source>
        <strain evidence="2 3">JCM 12662</strain>
    </source>
</reference>
<feature type="transmembrane region" description="Helical" evidence="1">
    <location>
        <begin position="25"/>
        <end position="45"/>
    </location>
</feature>
<name>A0ABN0XRA1_9LACT</name>
<sequence>MKTKVSEVLKSDDTTKEKLHYLWDYYRIHVIVAILGLAFGIFMLVDWMNRPVTYFHLTVLAPHVDFDEEEPLSQEMERLLKPQGQNEAVYASFTPHGQMAERFVAQLSAGEYDLILMDEGTFTEYAAFGTMEEFRVVEIDAEEHHQPEEYDNPMAINSSTLPILEDYHTTSDMYLMIPQNSNRKERTIEFFASQGYTLVFVD</sequence>
<dbReference type="EMBL" id="BAAACW010000156">
    <property type="protein sequence ID" value="GAA0370855.1"/>
    <property type="molecule type" value="Genomic_DNA"/>
</dbReference>
<keyword evidence="1" id="KW-0472">Membrane</keyword>
<protein>
    <submittedName>
        <fullName evidence="2">Uncharacterized protein</fullName>
    </submittedName>
</protein>
<keyword evidence="1" id="KW-0812">Transmembrane</keyword>
<proteinExistence type="predicted"/>
<gene>
    <name evidence="2" type="ORF">GCM10008932_22830</name>
</gene>
<organism evidence="2 3">
    <name type="scientific">Alkalibacterium iburiense</name>
    <dbReference type="NCBI Taxonomy" id="290589"/>
    <lineage>
        <taxon>Bacteria</taxon>
        <taxon>Bacillati</taxon>
        <taxon>Bacillota</taxon>
        <taxon>Bacilli</taxon>
        <taxon>Lactobacillales</taxon>
        <taxon>Carnobacteriaceae</taxon>
        <taxon>Alkalibacterium</taxon>
    </lineage>
</organism>
<comment type="caution">
    <text evidence="2">The sequence shown here is derived from an EMBL/GenBank/DDBJ whole genome shotgun (WGS) entry which is preliminary data.</text>
</comment>
<evidence type="ECO:0000256" key="1">
    <source>
        <dbReference type="SAM" id="Phobius"/>
    </source>
</evidence>
<keyword evidence="1" id="KW-1133">Transmembrane helix</keyword>
<evidence type="ECO:0000313" key="2">
    <source>
        <dbReference type="EMBL" id="GAA0370855.1"/>
    </source>
</evidence>
<keyword evidence="3" id="KW-1185">Reference proteome</keyword>